<evidence type="ECO:0000256" key="1">
    <source>
        <dbReference type="ARBA" id="ARBA00008136"/>
    </source>
</evidence>
<dbReference type="Proteomes" id="UP000002484">
    <property type="component" value="Chromosome"/>
</dbReference>
<evidence type="ECO:0000256" key="5">
    <source>
        <dbReference type="ARBA" id="ARBA00023124"/>
    </source>
</evidence>
<sequence length="297" mass="31662">MCGRYTQTLNADDLATAMSAQDDTGGEVRERYNVAPTTTQPIVTARRPAQDAKAQADEPEAGGRVLRLARWGLVPSWAKDVSIGSRMINARSETLAEKPVFRKAFAARRCLVPVTGFYEWHRTAGKKRGQPYFIHRGDHPGVGPAGPLLAFAGLYEVWRGAEQPLVSYTIITTGPAVGLEFLHDRSPVVLPATAWDRWLDPDYADTDALAALLAPAPAGVFELYPVGPEVGDVRNQGPTLVERFELPAGTPDPRAADPAGSAPVAGEPATAVDAAAAGQAWAGAAEPLDLTLFDDAR</sequence>
<comment type="similarity">
    <text evidence="1 8">Belongs to the SOS response-associated peptidase family.</text>
</comment>
<dbReference type="GO" id="GO:0006508">
    <property type="term" value="P:proteolysis"/>
    <property type="evidence" value="ECO:0007669"/>
    <property type="project" value="UniProtKB-KW"/>
</dbReference>
<dbReference type="InParanoid" id="E3IXR6"/>
<evidence type="ECO:0000256" key="4">
    <source>
        <dbReference type="ARBA" id="ARBA00022801"/>
    </source>
</evidence>
<dbReference type="GO" id="GO:0008233">
    <property type="term" value="F:peptidase activity"/>
    <property type="evidence" value="ECO:0007669"/>
    <property type="project" value="UniProtKB-KW"/>
</dbReference>
<organism evidence="10 11">
    <name type="scientific">Pseudofrankia inefficax (strain DSM 45817 / CECT 9037 / DDB 130130 / EuI1c)</name>
    <name type="common">Frankia inefficax</name>
    <dbReference type="NCBI Taxonomy" id="298654"/>
    <lineage>
        <taxon>Bacteria</taxon>
        <taxon>Bacillati</taxon>
        <taxon>Actinomycetota</taxon>
        <taxon>Actinomycetes</taxon>
        <taxon>Frankiales</taxon>
        <taxon>Frankiaceae</taxon>
        <taxon>Pseudofrankia</taxon>
    </lineage>
</organism>
<dbReference type="GO" id="GO:0016829">
    <property type="term" value="F:lyase activity"/>
    <property type="evidence" value="ECO:0007669"/>
    <property type="project" value="UniProtKB-KW"/>
</dbReference>
<proteinExistence type="inferred from homology"/>
<dbReference type="AlphaFoldDB" id="E3IXR6"/>
<dbReference type="Gene3D" id="3.90.1680.10">
    <property type="entry name" value="SOS response associated peptidase-like"/>
    <property type="match status" value="1"/>
</dbReference>
<dbReference type="KEGG" id="fri:FraEuI1c_2186"/>
<feature type="region of interest" description="Disordered" evidence="9">
    <location>
        <begin position="246"/>
        <end position="268"/>
    </location>
</feature>
<dbReference type="PANTHER" id="PTHR13604">
    <property type="entry name" value="DC12-RELATED"/>
    <property type="match status" value="1"/>
</dbReference>
<accession>E3IXR6</accession>
<reference evidence="10 11" key="1">
    <citation type="submission" date="2010-10" db="EMBL/GenBank/DDBJ databases">
        <title>Complete sequence of Frankia sp. EuI1c.</title>
        <authorList>
            <consortium name="US DOE Joint Genome Institute"/>
            <person name="Lucas S."/>
            <person name="Copeland A."/>
            <person name="Lapidus A."/>
            <person name="Cheng J.-F."/>
            <person name="Bruce D."/>
            <person name="Goodwin L."/>
            <person name="Pitluck S."/>
            <person name="Chertkov O."/>
            <person name="Detter J.C."/>
            <person name="Han C."/>
            <person name="Tapia R."/>
            <person name="Land M."/>
            <person name="Hauser L."/>
            <person name="Jeffries C."/>
            <person name="Kyrpides N."/>
            <person name="Ivanova N."/>
            <person name="Mikhailova N."/>
            <person name="Beauchemin N."/>
            <person name="Sen A."/>
            <person name="Sur S.A."/>
            <person name="Gtari M."/>
            <person name="Wall L."/>
            <person name="Tisa L."/>
            <person name="Woyke T."/>
        </authorList>
    </citation>
    <scope>NUCLEOTIDE SEQUENCE [LARGE SCALE GENOMIC DNA]</scope>
    <source>
        <strain evidence="11">DSM 45817 / CECT 9037 / EuI1c</strain>
    </source>
</reference>
<dbReference type="OrthoDB" id="9782620at2"/>
<dbReference type="GO" id="GO:0003697">
    <property type="term" value="F:single-stranded DNA binding"/>
    <property type="evidence" value="ECO:0007669"/>
    <property type="project" value="InterPro"/>
</dbReference>
<evidence type="ECO:0000256" key="3">
    <source>
        <dbReference type="ARBA" id="ARBA00022763"/>
    </source>
</evidence>
<dbReference type="PANTHER" id="PTHR13604:SF0">
    <property type="entry name" value="ABASIC SITE PROCESSING PROTEIN HMCES"/>
    <property type="match status" value="1"/>
</dbReference>
<name>E3IXR6_PSEI1</name>
<dbReference type="HOGENOM" id="CLU_035990_6_2_11"/>
<dbReference type="GO" id="GO:0106300">
    <property type="term" value="P:protein-DNA covalent cross-linking repair"/>
    <property type="evidence" value="ECO:0007669"/>
    <property type="project" value="InterPro"/>
</dbReference>
<protein>
    <recommendedName>
        <fullName evidence="8">Abasic site processing protein</fullName>
        <ecNumber evidence="8">3.4.-.-</ecNumber>
    </recommendedName>
</protein>
<evidence type="ECO:0000313" key="11">
    <source>
        <dbReference type="Proteomes" id="UP000002484"/>
    </source>
</evidence>
<gene>
    <name evidence="10" type="ordered locus">FraEuI1c_2186</name>
</gene>
<evidence type="ECO:0000256" key="7">
    <source>
        <dbReference type="ARBA" id="ARBA00023239"/>
    </source>
</evidence>
<evidence type="ECO:0000256" key="8">
    <source>
        <dbReference type="RuleBase" id="RU364100"/>
    </source>
</evidence>
<dbReference type="RefSeq" id="WP_013423344.1">
    <property type="nucleotide sequence ID" value="NC_014666.1"/>
</dbReference>
<evidence type="ECO:0000313" key="10">
    <source>
        <dbReference type="EMBL" id="ADP80225.1"/>
    </source>
</evidence>
<keyword evidence="7" id="KW-0456">Lyase</keyword>
<keyword evidence="6" id="KW-0238">DNA-binding</keyword>
<evidence type="ECO:0000256" key="2">
    <source>
        <dbReference type="ARBA" id="ARBA00022670"/>
    </source>
</evidence>
<dbReference type="STRING" id="298654.FraEuI1c_2186"/>
<keyword evidence="4 8" id="KW-0378">Hydrolase</keyword>
<dbReference type="EMBL" id="CP002299">
    <property type="protein sequence ID" value="ADP80225.1"/>
    <property type="molecule type" value="Genomic_DNA"/>
</dbReference>
<dbReference type="SUPFAM" id="SSF143081">
    <property type="entry name" value="BB1717-like"/>
    <property type="match status" value="1"/>
</dbReference>
<dbReference type="InterPro" id="IPR036590">
    <property type="entry name" value="SRAP-like"/>
</dbReference>
<dbReference type="EC" id="3.4.-.-" evidence="8"/>
<dbReference type="InterPro" id="IPR003738">
    <property type="entry name" value="SRAP"/>
</dbReference>
<keyword evidence="11" id="KW-1185">Reference proteome</keyword>
<keyword evidence="2 8" id="KW-0645">Protease</keyword>
<evidence type="ECO:0000256" key="9">
    <source>
        <dbReference type="SAM" id="MobiDB-lite"/>
    </source>
</evidence>
<dbReference type="FunCoup" id="E3IXR6">
    <property type="interactions" value="237"/>
</dbReference>
<dbReference type="eggNOG" id="COG2135">
    <property type="taxonomic scope" value="Bacteria"/>
</dbReference>
<keyword evidence="3" id="KW-0227">DNA damage</keyword>
<evidence type="ECO:0000256" key="6">
    <source>
        <dbReference type="ARBA" id="ARBA00023125"/>
    </source>
</evidence>
<dbReference type="Pfam" id="PF02586">
    <property type="entry name" value="SRAP"/>
    <property type="match status" value="1"/>
</dbReference>
<keyword evidence="5" id="KW-0190">Covalent protein-DNA linkage</keyword>